<evidence type="ECO:0000313" key="18">
    <source>
        <dbReference type="RefSeq" id="XP_029006064.1"/>
    </source>
</evidence>
<keyword evidence="17" id="KW-1185">Reference proteome</keyword>
<feature type="transmembrane region" description="Helical" evidence="14">
    <location>
        <begin position="164"/>
        <end position="188"/>
    </location>
</feature>
<dbReference type="RefSeq" id="XP_029006064.1">
    <property type="nucleotide sequence ID" value="XM_029150231.2"/>
</dbReference>
<dbReference type="CDD" id="cd00099">
    <property type="entry name" value="IgV"/>
    <property type="match status" value="1"/>
</dbReference>
<dbReference type="AlphaFoldDB" id="A0A6P7MJD5"/>
<evidence type="ECO:0000256" key="10">
    <source>
        <dbReference type="ARBA" id="ARBA00023157"/>
    </source>
</evidence>
<evidence type="ECO:0000256" key="4">
    <source>
        <dbReference type="ARBA" id="ARBA00022729"/>
    </source>
</evidence>
<dbReference type="FunCoup" id="A0A6P7MJD5">
    <property type="interactions" value="206"/>
</dbReference>
<dbReference type="InterPro" id="IPR007110">
    <property type="entry name" value="Ig-like_dom"/>
</dbReference>
<dbReference type="GeneID" id="114855242"/>
<dbReference type="InParanoid" id="A0A6P7MJD5"/>
<evidence type="ECO:0000259" key="16">
    <source>
        <dbReference type="PROSITE" id="PS50835"/>
    </source>
</evidence>
<keyword evidence="6 14" id="KW-1133">Transmembrane helix</keyword>
<feature type="chain" id="PRO_5027701909" evidence="15">
    <location>
        <begin position="22"/>
        <end position="218"/>
    </location>
</feature>
<keyword evidence="4 15" id="KW-0732">Signal</keyword>
<evidence type="ECO:0000256" key="1">
    <source>
        <dbReference type="ARBA" id="ARBA00004251"/>
    </source>
</evidence>
<evidence type="ECO:0000256" key="5">
    <source>
        <dbReference type="ARBA" id="ARBA00022859"/>
    </source>
</evidence>
<keyword evidence="3 14" id="KW-0812">Transmembrane</keyword>
<dbReference type="InterPro" id="IPR015468">
    <property type="entry name" value="CD8_asu"/>
</dbReference>
<dbReference type="PROSITE" id="PS50835">
    <property type="entry name" value="IG_LIKE"/>
    <property type="match status" value="1"/>
</dbReference>
<evidence type="ECO:0000256" key="3">
    <source>
        <dbReference type="ARBA" id="ARBA00022692"/>
    </source>
</evidence>
<dbReference type="PANTHER" id="PTHR10441">
    <property type="entry name" value="CD8 ALPHA CHAIN"/>
    <property type="match status" value="1"/>
</dbReference>
<feature type="signal peptide" evidence="15">
    <location>
        <begin position="1"/>
        <end position="21"/>
    </location>
</feature>
<evidence type="ECO:0000256" key="6">
    <source>
        <dbReference type="ARBA" id="ARBA00022989"/>
    </source>
</evidence>
<dbReference type="PANTHER" id="PTHR10441:SF2">
    <property type="entry name" value="T-CELL SURFACE GLYCOPROTEIN CD8 ALPHA CHAIN"/>
    <property type="match status" value="1"/>
</dbReference>
<keyword evidence="13" id="KW-0393">Immunoglobulin domain</keyword>
<evidence type="ECO:0000256" key="11">
    <source>
        <dbReference type="ARBA" id="ARBA00023180"/>
    </source>
</evidence>
<accession>A0A6P7MJD5</accession>
<evidence type="ECO:0000256" key="2">
    <source>
        <dbReference type="ARBA" id="ARBA00022475"/>
    </source>
</evidence>
<dbReference type="InterPro" id="IPR036179">
    <property type="entry name" value="Ig-like_dom_sf"/>
</dbReference>
<dbReference type="GO" id="GO:0002250">
    <property type="term" value="P:adaptive immune response"/>
    <property type="evidence" value="ECO:0007669"/>
    <property type="project" value="UniProtKB-KW"/>
</dbReference>
<dbReference type="InterPro" id="IPR013783">
    <property type="entry name" value="Ig-like_fold"/>
</dbReference>
<keyword evidence="5" id="KW-0391">Immunity</keyword>
<keyword evidence="8 14" id="KW-0472">Membrane</keyword>
<dbReference type="KEGG" id="bspl:114855242"/>
<evidence type="ECO:0000256" key="8">
    <source>
        <dbReference type="ARBA" id="ARBA00023136"/>
    </source>
</evidence>
<evidence type="ECO:0000256" key="13">
    <source>
        <dbReference type="ARBA" id="ARBA00023319"/>
    </source>
</evidence>
<name>A0A6P7MJD5_BETSP</name>
<keyword evidence="9" id="KW-0564">Palmitate</keyword>
<keyword evidence="11" id="KW-0325">Glycoprotein</keyword>
<dbReference type="Gene3D" id="2.60.40.10">
    <property type="entry name" value="Immunoglobulins"/>
    <property type="match status" value="1"/>
</dbReference>
<feature type="domain" description="Ig-like" evidence="16">
    <location>
        <begin position="16"/>
        <end position="102"/>
    </location>
</feature>
<reference evidence="18" key="1">
    <citation type="submission" date="2025-08" db="UniProtKB">
        <authorList>
            <consortium name="RefSeq"/>
        </authorList>
    </citation>
    <scope>IDENTIFICATION</scope>
</reference>
<evidence type="ECO:0000313" key="17">
    <source>
        <dbReference type="Proteomes" id="UP000515150"/>
    </source>
</evidence>
<sequence>MDQKWIQALVILMLYQRFTSGVEVVTVNQGDSHRIECRPSEIGTIIIWFRVLDNVGMEFIASYTNNGMLKSKGIQNPRLQISDDVLTLTSFTKFEDSGVYSCASIKGNELKFGKVKRLVGVTDPVAAPEPKVVSTPPCPTTTTRPCSCNTSRAKPESASLYCPLVILGPLAGSCGLLLLLLIVTTLYCNKIRTRRCPHHYRKRPQNMTPGKQMNNRHV</sequence>
<evidence type="ECO:0000256" key="9">
    <source>
        <dbReference type="ARBA" id="ARBA00023139"/>
    </source>
</evidence>
<gene>
    <name evidence="18" type="primary">cd8a</name>
</gene>
<dbReference type="CTD" id="925"/>
<comment type="subcellular location">
    <subcellularLocation>
        <location evidence="1">Cell membrane</location>
        <topology evidence="1">Single-pass type I membrane protein</topology>
    </subcellularLocation>
</comment>
<organism evidence="17 18">
    <name type="scientific">Betta splendens</name>
    <name type="common">Siamese fighting fish</name>
    <dbReference type="NCBI Taxonomy" id="158456"/>
    <lineage>
        <taxon>Eukaryota</taxon>
        <taxon>Metazoa</taxon>
        <taxon>Chordata</taxon>
        <taxon>Craniata</taxon>
        <taxon>Vertebrata</taxon>
        <taxon>Euteleostomi</taxon>
        <taxon>Actinopterygii</taxon>
        <taxon>Neopterygii</taxon>
        <taxon>Teleostei</taxon>
        <taxon>Neoteleostei</taxon>
        <taxon>Acanthomorphata</taxon>
        <taxon>Anabantaria</taxon>
        <taxon>Anabantiformes</taxon>
        <taxon>Anabantoidei</taxon>
        <taxon>Osphronemidae</taxon>
        <taxon>Betta</taxon>
    </lineage>
</organism>
<keyword evidence="7" id="KW-1064">Adaptive immunity</keyword>
<dbReference type="Proteomes" id="UP000515150">
    <property type="component" value="Chromosome 5"/>
</dbReference>
<evidence type="ECO:0000256" key="7">
    <source>
        <dbReference type="ARBA" id="ARBA00023130"/>
    </source>
</evidence>
<keyword evidence="10" id="KW-1015">Disulfide bond</keyword>
<dbReference type="SUPFAM" id="SSF48726">
    <property type="entry name" value="Immunoglobulin"/>
    <property type="match status" value="1"/>
</dbReference>
<dbReference type="OrthoDB" id="9906515at2759"/>
<proteinExistence type="predicted"/>
<protein>
    <submittedName>
        <fullName evidence="18">T-cell surface glycoprotein CD8 alpha chain</fullName>
    </submittedName>
</protein>
<evidence type="ECO:0000256" key="14">
    <source>
        <dbReference type="SAM" id="Phobius"/>
    </source>
</evidence>
<keyword evidence="12" id="KW-0449">Lipoprotein</keyword>
<dbReference type="GO" id="GO:0005886">
    <property type="term" value="C:plasma membrane"/>
    <property type="evidence" value="ECO:0007669"/>
    <property type="project" value="UniProtKB-SubCell"/>
</dbReference>
<keyword evidence="2" id="KW-1003">Cell membrane</keyword>
<evidence type="ECO:0000256" key="15">
    <source>
        <dbReference type="SAM" id="SignalP"/>
    </source>
</evidence>
<evidence type="ECO:0000256" key="12">
    <source>
        <dbReference type="ARBA" id="ARBA00023288"/>
    </source>
</evidence>